<reference evidence="8 9" key="1">
    <citation type="submission" date="2016-06" db="EMBL/GenBank/DDBJ databases">
        <title>Draft genome of Moraxella atlantae CCUG 66109.</title>
        <authorList>
            <person name="Salva-Serra F."/>
            <person name="Engstrom-Jakobsson H."/>
            <person name="Thorell K."/>
            <person name="Gonzales-Siles L."/>
            <person name="Karlsson R."/>
            <person name="Boulund F."/>
            <person name="Engstrand L."/>
            <person name="Kristiansson E."/>
            <person name="Moore E."/>
        </authorList>
    </citation>
    <scope>NUCLEOTIDE SEQUENCE [LARGE SCALE GENOMIC DNA]</scope>
    <source>
        <strain evidence="8 9">CCUG 66109</strain>
    </source>
</reference>
<evidence type="ECO:0000256" key="4">
    <source>
        <dbReference type="ARBA" id="ARBA00023172"/>
    </source>
</evidence>
<feature type="domain" description="Core-binding (CB)" evidence="7">
    <location>
        <begin position="92"/>
        <end position="173"/>
    </location>
</feature>
<proteinExistence type="inferred from homology"/>
<feature type="domain" description="Tyr recombinase" evidence="6">
    <location>
        <begin position="204"/>
        <end position="392"/>
    </location>
</feature>
<keyword evidence="2" id="KW-0229">DNA integration</keyword>
<dbReference type="InterPro" id="IPR002104">
    <property type="entry name" value="Integrase_catalytic"/>
</dbReference>
<evidence type="ECO:0000256" key="3">
    <source>
        <dbReference type="ARBA" id="ARBA00023125"/>
    </source>
</evidence>
<dbReference type="Gene3D" id="1.10.443.10">
    <property type="entry name" value="Intergrase catalytic core"/>
    <property type="match status" value="1"/>
</dbReference>
<dbReference type="GO" id="GO:0006310">
    <property type="term" value="P:DNA recombination"/>
    <property type="evidence" value="ECO:0007669"/>
    <property type="project" value="UniProtKB-KW"/>
</dbReference>
<evidence type="ECO:0000256" key="2">
    <source>
        <dbReference type="ARBA" id="ARBA00022908"/>
    </source>
</evidence>
<comment type="caution">
    <text evidence="8">The sequence shown here is derived from an EMBL/GenBank/DDBJ whole genome shotgun (WGS) entry which is preliminary data.</text>
</comment>
<dbReference type="Gene3D" id="3.30.160.390">
    <property type="entry name" value="Integrase, DNA-binding domain"/>
    <property type="match status" value="1"/>
</dbReference>
<comment type="similarity">
    <text evidence="1">Belongs to the 'phage' integrase family.</text>
</comment>
<dbReference type="InterPro" id="IPR025166">
    <property type="entry name" value="Integrase_DNA_bind_dom"/>
</dbReference>
<dbReference type="GO" id="GO:0015074">
    <property type="term" value="P:DNA integration"/>
    <property type="evidence" value="ECO:0007669"/>
    <property type="project" value="UniProtKB-KW"/>
</dbReference>
<dbReference type="InterPro" id="IPR011010">
    <property type="entry name" value="DNA_brk_join_enz"/>
</dbReference>
<dbReference type="InterPro" id="IPR038488">
    <property type="entry name" value="Integrase_DNA-bd_sf"/>
</dbReference>
<dbReference type="SUPFAM" id="SSF56349">
    <property type="entry name" value="DNA breaking-rejoining enzymes"/>
    <property type="match status" value="1"/>
</dbReference>
<dbReference type="EMBL" id="LZMZ01000051">
    <property type="protein sequence ID" value="OBX73721.1"/>
    <property type="molecule type" value="Genomic_DNA"/>
</dbReference>
<keyword evidence="4" id="KW-0233">DNA recombination</keyword>
<dbReference type="PROSITE" id="PS51900">
    <property type="entry name" value="CB"/>
    <property type="match status" value="1"/>
</dbReference>
<dbReference type="PANTHER" id="PTHR30629:SF2">
    <property type="entry name" value="PROPHAGE INTEGRASE INTS-RELATED"/>
    <property type="match status" value="1"/>
</dbReference>
<evidence type="ECO:0000259" key="7">
    <source>
        <dbReference type="PROSITE" id="PS51900"/>
    </source>
</evidence>
<dbReference type="InterPro" id="IPR044068">
    <property type="entry name" value="CB"/>
</dbReference>
<dbReference type="InterPro" id="IPR010998">
    <property type="entry name" value="Integrase_recombinase_N"/>
</dbReference>
<dbReference type="STRING" id="34059.A9308_00490"/>
<dbReference type="PROSITE" id="PS51898">
    <property type="entry name" value="TYR_RECOMBINASE"/>
    <property type="match status" value="1"/>
</dbReference>
<keyword evidence="3 5" id="KW-0238">DNA-binding</keyword>
<dbReference type="RefSeq" id="WP_067238423.1">
    <property type="nucleotide sequence ID" value="NZ_LZMZ01000051.1"/>
</dbReference>
<organism evidence="8 9">
    <name type="scientific">Faucicola atlantae</name>
    <dbReference type="NCBI Taxonomy" id="34059"/>
    <lineage>
        <taxon>Bacteria</taxon>
        <taxon>Pseudomonadati</taxon>
        <taxon>Pseudomonadota</taxon>
        <taxon>Gammaproteobacteria</taxon>
        <taxon>Moraxellales</taxon>
        <taxon>Moraxellaceae</taxon>
        <taxon>Faucicola</taxon>
    </lineage>
</organism>
<dbReference type="InterPro" id="IPR050808">
    <property type="entry name" value="Phage_Integrase"/>
</dbReference>
<evidence type="ECO:0000256" key="5">
    <source>
        <dbReference type="PROSITE-ProRule" id="PRU01248"/>
    </source>
</evidence>
<evidence type="ECO:0000259" key="6">
    <source>
        <dbReference type="PROSITE" id="PS51898"/>
    </source>
</evidence>
<evidence type="ECO:0000313" key="8">
    <source>
        <dbReference type="EMBL" id="OBX73721.1"/>
    </source>
</evidence>
<evidence type="ECO:0000256" key="1">
    <source>
        <dbReference type="ARBA" id="ARBA00008857"/>
    </source>
</evidence>
<dbReference type="Pfam" id="PF00589">
    <property type="entry name" value="Phage_integrase"/>
    <property type="match status" value="1"/>
</dbReference>
<name>A0A1B8Q941_9GAMM</name>
<dbReference type="Proteomes" id="UP000092508">
    <property type="component" value="Unassembled WGS sequence"/>
</dbReference>
<dbReference type="PANTHER" id="PTHR30629">
    <property type="entry name" value="PROPHAGE INTEGRASE"/>
    <property type="match status" value="1"/>
</dbReference>
<evidence type="ECO:0000313" key="9">
    <source>
        <dbReference type="Proteomes" id="UP000092508"/>
    </source>
</evidence>
<dbReference type="Gene3D" id="1.10.150.130">
    <property type="match status" value="1"/>
</dbReference>
<dbReference type="AlphaFoldDB" id="A0A1B8Q941"/>
<dbReference type="InterPro" id="IPR013762">
    <property type="entry name" value="Integrase-like_cat_sf"/>
</dbReference>
<dbReference type="OrthoDB" id="9795573at2"/>
<dbReference type="Pfam" id="PF13356">
    <property type="entry name" value="Arm-DNA-bind_3"/>
    <property type="match status" value="1"/>
</dbReference>
<gene>
    <name evidence="8" type="ORF">A9308_00490</name>
</gene>
<protein>
    <submittedName>
        <fullName evidence="8">Integrase</fullName>
    </submittedName>
</protein>
<dbReference type="GO" id="GO:0003677">
    <property type="term" value="F:DNA binding"/>
    <property type="evidence" value="ECO:0007669"/>
    <property type="project" value="UniProtKB-UniRule"/>
</dbReference>
<sequence length="415" mass="48294">MKVKLTKRYVDSLPYSDKTTYHQDLELIGFAVRVGKKTKQYMVNKRIDNKLHRVVISDTNLMTISEARDEALRIMADIKKGIDPNAKPPSETPAIPTLRECYEYFKSKKTLTDETLKSYDRQMLTLLKDWLDLPINDITKSMISDRHAKLTRASPAQANAAMRVLRSVWNYCRHSYLDDNEEPIIKEQPVNILNVKKDWNVIKPKKRHVEEEYLGKFLTAVLDHQDKWSHRQAAYSNNARDIMLLFMLAGVRLNEAQTLKWSDIDLKTGKILFKDTKNGSDYPLPMGDVLWAMMRNRAKYAQGNEWVFPTFYRKRDSHVKDLGGSYEAISNKLGLHITPHDLRRTFISVANRLAMNYPVLKRLLNHQDSKVSDDVTLQYIQISQREIRDALNEIEKTYFAEAGMTQADVIEKYFN</sequence>
<accession>A0A1B8Q941</accession>